<organism evidence="2 3">
    <name type="scientific">candidate division WWE3 bacterium RIFOXYA2_FULL_46_9</name>
    <dbReference type="NCBI Taxonomy" id="1802636"/>
    <lineage>
        <taxon>Bacteria</taxon>
        <taxon>Katanobacteria</taxon>
    </lineage>
</organism>
<accession>A0A1F4W2Z0</accession>
<dbReference type="SUPFAM" id="SSF63829">
    <property type="entry name" value="Calcium-dependent phosphotriesterase"/>
    <property type="match status" value="1"/>
</dbReference>
<gene>
    <name evidence="2" type="ORF">A2264_05200</name>
</gene>
<proteinExistence type="predicted"/>
<dbReference type="NCBIfam" id="TIGR02608">
    <property type="entry name" value="delta_60_rpt"/>
    <property type="match status" value="6"/>
</dbReference>
<dbReference type="PANTHER" id="PTHR42754:SF1">
    <property type="entry name" value="LIPOPROTEIN"/>
    <property type="match status" value="1"/>
</dbReference>
<name>A0A1F4W2Z0_UNCKA</name>
<dbReference type="EMBL" id="MEVT01000004">
    <property type="protein sequence ID" value="OGC63740.1"/>
    <property type="molecule type" value="Genomic_DNA"/>
</dbReference>
<dbReference type="Proteomes" id="UP000176614">
    <property type="component" value="Unassembled WGS sequence"/>
</dbReference>
<dbReference type="AlphaFoldDB" id="A0A1F4W2Z0"/>
<reference evidence="2 3" key="1">
    <citation type="journal article" date="2016" name="Nat. Commun.">
        <title>Thousands of microbial genomes shed light on interconnected biogeochemical processes in an aquifer system.</title>
        <authorList>
            <person name="Anantharaman K."/>
            <person name="Brown C.T."/>
            <person name="Hug L.A."/>
            <person name="Sharon I."/>
            <person name="Castelle C.J."/>
            <person name="Probst A.J."/>
            <person name="Thomas B.C."/>
            <person name="Singh A."/>
            <person name="Wilkins M.J."/>
            <person name="Karaoz U."/>
            <person name="Brodie E.L."/>
            <person name="Williams K.H."/>
            <person name="Hubbard S.S."/>
            <person name="Banfield J.F."/>
        </authorList>
    </citation>
    <scope>NUCLEOTIDE SEQUENCE [LARGE SCALE GENOMIC DNA]</scope>
</reference>
<keyword evidence="1" id="KW-0732">Signal</keyword>
<evidence type="ECO:0000256" key="1">
    <source>
        <dbReference type="SAM" id="SignalP"/>
    </source>
</evidence>
<protein>
    <recommendedName>
        <fullName evidence="4">Bacterial Ig-like domain-containing protein</fullName>
    </recommendedName>
</protein>
<dbReference type="Gene3D" id="2.80.10.50">
    <property type="match status" value="3"/>
</dbReference>
<evidence type="ECO:0000313" key="2">
    <source>
        <dbReference type="EMBL" id="OGC63740.1"/>
    </source>
</evidence>
<dbReference type="Pfam" id="PF17164">
    <property type="entry name" value="DUF5122"/>
    <property type="match status" value="6"/>
</dbReference>
<feature type="chain" id="PRO_5009515056" description="Bacterial Ig-like domain-containing protein" evidence="1">
    <location>
        <begin position="28"/>
        <end position="829"/>
    </location>
</feature>
<evidence type="ECO:0008006" key="4">
    <source>
        <dbReference type="Google" id="ProtNLM"/>
    </source>
</evidence>
<sequence>MKDYLKSCLKLVPLLALVAVFQIFAQAATINLDTDFNSVGYTSHNSAAGGNNYDLGYKVLILPDGKYLVTGFSKSLTNNYDSTLWRYNTNGLLDTSFNSVGYVTFNGSSNGSDIGNGLAIQADGKYVVCGGSLTTNLDMILLRYNTDGTLDTTFNSTGYATHNNAAGGNVGDTGYSVVVQSDGKIVVAGASGAGAGNQDMALWRYNSNGSLDTSFNSVGYVTHGGAAGGTTNDYGFGLALQSDGKYVVAGESTNSLGNFDAVVWRFNTDGTLDTTFSSTGYAVTANVAGGTNSSDYAYSIYVQRDGKILLGGYSTNAAGNQDFVVWRYKLDGSLDTTFNGTGIYYNNFSNKGNLNDAMWGYSAIYEDEFGRIIAGGHMKRVYTTADFGIIRLTPTGVLDTTFNGVGYVYYPLNTYAGDDVLYGLAASGDGVFALTGYTYATSSSYYDMMLMVVLDYPHTITLDEMPSLTNSAVVTGSVAAPKSTTTIGSVSWNTTNSGGTWTACTADDGTYNSLAEDFTCDISPVSDGSAEIYVRSCDQFGSCSYSSNYSYATFDLDVTAPSSSTDSQRIWVGSEENKKSIGSRVLKMRDRDFKLYFDTSDATTSVDQIMMSQSKDFEGANWKNYDGNVNMSFERDGTKHLYIKFKDEAGNISDVLEQTVKIDTHAPILNIEKIGFIDADLSKFKRYFYTENALTIEGTSEEKADLKLYINDKLVKELKDLNAEGKWKFTDLSFPNGDHKIKIVSTDSMSNKSSVEFMLIIDPAGISFPDGLRAVLGRETSSSSEAELKPAAPQQIIEPRPQVKSLQSNFIPTKKPLWQNILGWFGISY</sequence>
<evidence type="ECO:0000313" key="3">
    <source>
        <dbReference type="Proteomes" id="UP000176614"/>
    </source>
</evidence>
<dbReference type="InterPro" id="IPR013431">
    <property type="entry name" value="Delta_60_rpt"/>
</dbReference>
<dbReference type="PANTHER" id="PTHR42754">
    <property type="entry name" value="ENDOGLUCANASE"/>
    <property type="match status" value="1"/>
</dbReference>
<feature type="signal peptide" evidence="1">
    <location>
        <begin position="1"/>
        <end position="27"/>
    </location>
</feature>
<comment type="caution">
    <text evidence="2">The sequence shown here is derived from an EMBL/GenBank/DDBJ whole genome shotgun (WGS) entry which is preliminary data.</text>
</comment>